<reference evidence="8" key="1">
    <citation type="journal article" date="2023" name="PhytoFront">
        <title>Draft Genome Resources of Seven Strains of Tilletia horrida, Causal Agent of Kernel Smut of Rice.</title>
        <authorList>
            <person name="Khanal S."/>
            <person name="Antony Babu S."/>
            <person name="Zhou X.G."/>
        </authorList>
    </citation>
    <scope>NUCLEOTIDE SEQUENCE</scope>
    <source>
        <strain evidence="8">TX6</strain>
    </source>
</reference>
<dbReference type="GO" id="GO:0005634">
    <property type="term" value="C:nucleus"/>
    <property type="evidence" value="ECO:0007669"/>
    <property type="project" value="TreeGrafter"/>
</dbReference>
<evidence type="ECO:0000256" key="6">
    <source>
        <dbReference type="SAM" id="MobiDB-lite"/>
    </source>
</evidence>
<evidence type="ECO:0000256" key="3">
    <source>
        <dbReference type="ARBA" id="ARBA00022679"/>
    </source>
</evidence>
<dbReference type="SUPFAM" id="SSF52467">
    <property type="entry name" value="DHS-like NAD/FAD-binding domain"/>
    <property type="match status" value="1"/>
</dbReference>
<feature type="compositionally biased region" description="Low complexity" evidence="6">
    <location>
        <begin position="936"/>
        <end position="992"/>
    </location>
</feature>
<organism evidence="8 9">
    <name type="scientific">Tilletia horrida</name>
    <dbReference type="NCBI Taxonomy" id="155126"/>
    <lineage>
        <taxon>Eukaryota</taxon>
        <taxon>Fungi</taxon>
        <taxon>Dikarya</taxon>
        <taxon>Basidiomycota</taxon>
        <taxon>Ustilaginomycotina</taxon>
        <taxon>Exobasidiomycetes</taxon>
        <taxon>Tilletiales</taxon>
        <taxon>Tilletiaceae</taxon>
        <taxon>Tilletia</taxon>
    </lineage>
</organism>
<feature type="compositionally biased region" description="Low complexity" evidence="6">
    <location>
        <begin position="18"/>
        <end position="30"/>
    </location>
</feature>
<feature type="region of interest" description="Disordered" evidence="6">
    <location>
        <begin position="309"/>
        <end position="332"/>
    </location>
</feature>
<feature type="compositionally biased region" description="Low complexity" evidence="6">
    <location>
        <begin position="882"/>
        <end position="894"/>
    </location>
</feature>
<dbReference type="Gene3D" id="3.40.50.1220">
    <property type="entry name" value="TPP-binding domain"/>
    <property type="match status" value="2"/>
</dbReference>
<dbReference type="InterPro" id="IPR050134">
    <property type="entry name" value="NAD-dep_sirtuin_deacylases"/>
</dbReference>
<feature type="region of interest" description="Disordered" evidence="6">
    <location>
        <begin position="785"/>
        <end position="1070"/>
    </location>
</feature>
<feature type="binding site" evidence="5">
    <location>
        <position position="358"/>
    </location>
    <ligand>
        <name>Zn(2+)</name>
        <dbReference type="ChEBI" id="CHEBI:29105"/>
    </ligand>
</feature>
<feature type="compositionally biased region" description="Acidic residues" evidence="6">
    <location>
        <begin position="596"/>
        <end position="609"/>
    </location>
</feature>
<evidence type="ECO:0000313" key="9">
    <source>
        <dbReference type="Proteomes" id="UP001176517"/>
    </source>
</evidence>
<comment type="similarity">
    <text evidence="2">Belongs to the sirtuin family. Class I subfamily.</text>
</comment>
<dbReference type="InterPro" id="IPR029035">
    <property type="entry name" value="DHS-like_NAD/FAD-binding_dom"/>
</dbReference>
<feature type="compositionally biased region" description="Low complexity" evidence="6">
    <location>
        <begin position="37"/>
        <end position="49"/>
    </location>
</feature>
<dbReference type="GO" id="GO:0005739">
    <property type="term" value="C:mitochondrion"/>
    <property type="evidence" value="ECO:0007669"/>
    <property type="project" value="UniProtKB-SubCell"/>
</dbReference>
<evidence type="ECO:0000313" key="8">
    <source>
        <dbReference type="EMBL" id="KAK0554131.1"/>
    </source>
</evidence>
<protein>
    <recommendedName>
        <fullName evidence="7">Deacetylase sirtuin-type domain-containing protein</fullName>
    </recommendedName>
</protein>
<dbReference type="GO" id="GO:1990414">
    <property type="term" value="P:replication-born double-strand break repair via sister chromatid exchange"/>
    <property type="evidence" value="ECO:0007669"/>
    <property type="project" value="TreeGrafter"/>
</dbReference>
<feature type="compositionally biased region" description="Low complexity" evidence="6">
    <location>
        <begin position="1002"/>
        <end position="1013"/>
    </location>
</feature>
<comment type="subcellular location">
    <subcellularLocation>
        <location evidence="1">Mitochondrion</location>
    </subcellularLocation>
</comment>
<feature type="region of interest" description="Disordered" evidence="6">
    <location>
        <begin position="497"/>
        <end position="528"/>
    </location>
</feature>
<dbReference type="EMBL" id="JAPDMZ010000041">
    <property type="protein sequence ID" value="KAK0554131.1"/>
    <property type="molecule type" value="Genomic_DNA"/>
</dbReference>
<dbReference type="GO" id="GO:0031508">
    <property type="term" value="P:pericentric heterochromatin formation"/>
    <property type="evidence" value="ECO:0007669"/>
    <property type="project" value="TreeGrafter"/>
</dbReference>
<keyword evidence="5" id="KW-0862">Zinc</keyword>
<dbReference type="Proteomes" id="UP001176517">
    <property type="component" value="Unassembled WGS sequence"/>
</dbReference>
<dbReference type="GO" id="GO:0017136">
    <property type="term" value="F:histone deacetylase activity, NAD-dependent"/>
    <property type="evidence" value="ECO:0007669"/>
    <property type="project" value="TreeGrafter"/>
</dbReference>
<dbReference type="Pfam" id="PF02146">
    <property type="entry name" value="SIR2"/>
    <property type="match status" value="1"/>
</dbReference>
<feature type="compositionally biased region" description="Basic and acidic residues" evidence="6">
    <location>
        <begin position="1060"/>
        <end position="1070"/>
    </location>
</feature>
<dbReference type="GO" id="GO:0006282">
    <property type="term" value="P:regulation of DNA repair"/>
    <property type="evidence" value="ECO:0007669"/>
    <property type="project" value="TreeGrafter"/>
</dbReference>
<feature type="region of interest" description="Disordered" evidence="6">
    <location>
        <begin position="564"/>
        <end position="614"/>
    </location>
</feature>
<dbReference type="InterPro" id="IPR026591">
    <property type="entry name" value="Sirtuin_cat_small_dom_sf"/>
</dbReference>
<keyword evidence="4" id="KW-0520">NAD</keyword>
<dbReference type="PANTHER" id="PTHR11085">
    <property type="entry name" value="NAD-DEPENDENT PROTEIN DEACYLASE SIRTUIN-5, MITOCHONDRIAL-RELATED"/>
    <property type="match status" value="1"/>
</dbReference>
<dbReference type="GO" id="GO:0031934">
    <property type="term" value="C:mating-type region heterochromatin"/>
    <property type="evidence" value="ECO:0007669"/>
    <property type="project" value="TreeGrafter"/>
</dbReference>
<dbReference type="GO" id="GO:0070403">
    <property type="term" value="F:NAD+ binding"/>
    <property type="evidence" value="ECO:0007669"/>
    <property type="project" value="InterPro"/>
</dbReference>
<gene>
    <name evidence="8" type="ORF">OC846_002220</name>
</gene>
<dbReference type="Gene3D" id="3.30.1600.10">
    <property type="entry name" value="SIR2/SIRT2 'Small Domain"/>
    <property type="match status" value="1"/>
</dbReference>
<keyword evidence="3" id="KW-0808">Transferase</keyword>
<dbReference type="GO" id="GO:0000122">
    <property type="term" value="P:negative regulation of transcription by RNA polymerase II"/>
    <property type="evidence" value="ECO:0007669"/>
    <property type="project" value="TreeGrafter"/>
</dbReference>
<dbReference type="AlphaFoldDB" id="A0AAN6JT51"/>
<evidence type="ECO:0000256" key="1">
    <source>
        <dbReference type="ARBA" id="ARBA00004173"/>
    </source>
</evidence>
<accession>A0AAN6JT51</accession>
<proteinExistence type="inferred from homology"/>
<feature type="domain" description="Deacetylase sirtuin-type" evidence="7">
    <location>
        <begin position="70"/>
        <end position="500"/>
    </location>
</feature>
<dbReference type="PANTHER" id="PTHR11085:SF15">
    <property type="entry name" value="NAD-DEPENDENT HISTONE DEACETYLASE HST4"/>
    <property type="match status" value="1"/>
</dbReference>
<feature type="region of interest" description="Disordered" evidence="6">
    <location>
        <begin position="1"/>
        <end position="61"/>
    </location>
</feature>
<keyword evidence="9" id="KW-1185">Reference proteome</keyword>
<feature type="compositionally biased region" description="Low complexity" evidence="6">
    <location>
        <begin position="903"/>
        <end position="916"/>
    </location>
</feature>
<sequence length="1070" mass="114469">MIVIPVQSASELLPPEHASSTSRLSNASASQRRAPKVRSSSVSSSRSSSLTPDEDANVSAPSFGKLSKDIARDFGRLYEAVAGARRIVVVCEGAGISVSAPANIPDFRSSSGLFQKLKDQHPNAGLTNRFSYRSQSEKTSDLFYTMIAELKEMADRAQPTAFHHFLKKLDTEGRLLRVYTQNIDGLEERAGLTFGLAAGPATGSTVALGKRKREEVGSSARLPAEGPSAARRAVWSRTQSDSALLWSDKASGKLASGKSSAPMFPRTIPLHGSLNSMTCGRCGHQEILENAFKSISERLAEYEEYRLKVSEDRQDEPESDERLSTESTEDRPKVVPELRHLDVTEVLRSLRAGEHIACPRCETADEVRLAAGLRSRGVGRMKPDVVLYGGQNDGAERVGECLSRDILGLRDPNETQVPETIAEIRAKERRALKETERAMTISNQTRSGAEAAPVDSDLSVGVGQSSQEETLAAMFLAEEDQASEEADRLAPLITDLAPAPGLSQRNSGVGNGLAKTTSKSKPKKQLKPLPPDLLIVAGTSLKVSGTKRIIREFAKACRARDYRYYPGDDSSDEADSTAGSRPSTPRRRLRKRSASPDEEEEDETEDEDDPKAPIRTILLNYEFPSPSSQWEDVFDMWIQGDVQKAARGLWPMTNTNSAFSTLPLTDEEEEMINVAARLAGVNAAESWAHLKDHLDEQRALEKRYKGKSAAASKRKAKEEEAMPPKLVALSLNTLGALTSGSAKPVPLPQLGRKRSFVKSKTLSSIQLGGSGRSVSLSASLSTCTSREGSLLRSKSPDSDGSSLTSLTESPRSSPVVDWTGEAQLGKMASRSTDGSPMDELEILIPASKQKKGTSSKAGKKDEAAIEAPGTPKGSRTGTAPNTPKKTTPKSPSKKAMVASTQDSKTPTKAASASKKAATPKKETDEDLEATPKKSKATSTTTKSTNASKKATKPKAQPAPKARSSASPTKKTKAVVKTAATSKVKKAAGVTTKKTQDTKSKKMTTPSSKATAKPVSKKPAKKSAASAPATQQTALNFVPTAAPNKAQTKAAGVQKGGSKGKGKEQQGRPVV</sequence>
<keyword evidence="5" id="KW-0479">Metal-binding</keyword>
<feature type="compositionally biased region" description="Polar residues" evidence="6">
    <location>
        <begin position="503"/>
        <end position="517"/>
    </location>
</feature>
<feature type="binding site" evidence="5">
    <location>
        <position position="361"/>
    </location>
    <ligand>
        <name>Zn(2+)</name>
        <dbReference type="ChEBI" id="CHEBI:29105"/>
    </ligand>
</feature>
<dbReference type="PROSITE" id="PS50305">
    <property type="entry name" value="SIRTUIN"/>
    <property type="match status" value="1"/>
</dbReference>
<evidence type="ECO:0000256" key="2">
    <source>
        <dbReference type="ARBA" id="ARBA00006924"/>
    </source>
</evidence>
<feature type="compositionally biased region" description="Basic residues" evidence="6">
    <location>
        <begin position="584"/>
        <end position="593"/>
    </location>
</feature>
<evidence type="ECO:0000256" key="5">
    <source>
        <dbReference type="PROSITE-ProRule" id="PRU00236"/>
    </source>
</evidence>
<evidence type="ECO:0000259" key="7">
    <source>
        <dbReference type="PROSITE" id="PS50305"/>
    </source>
</evidence>
<comment type="caution">
    <text evidence="8">The sequence shown here is derived from an EMBL/GenBank/DDBJ whole genome shotgun (WGS) entry which is preliminary data.</text>
</comment>
<feature type="binding site" evidence="5">
    <location>
        <position position="282"/>
    </location>
    <ligand>
        <name>Zn(2+)</name>
        <dbReference type="ChEBI" id="CHEBI:29105"/>
    </ligand>
</feature>
<dbReference type="InterPro" id="IPR003000">
    <property type="entry name" value="Sirtuin"/>
</dbReference>
<feature type="compositionally biased region" description="Basic and acidic residues" evidence="6">
    <location>
        <begin position="320"/>
        <end position="332"/>
    </location>
</feature>
<name>A0AAN6JT51_9BASI</name>
<dbReference type="InterPro" id="IPR026590">
    <property type="entry name" value="Ssirtuin_cat_dom"/>
</dbReference>
<feature type="compositionally biased region" description="Polar residues" evidence="6">
    <location>
        <begin position="798"/>
        <end position="812"/>
    </location>
</feature>
<feature type="binding site" evidence="5">
    <location>
        <position position="279"/>
    </location>
    <ligand>
        <name>Zn(2+)</name>
        <dbReference type="ChEBI" id="CHEBI:29105"/>
    </ligand>
</feature>
<evidence type="ECO:0000256" key="4">
    <source>
        <dbReference type="ARBA" id="ARBA00023027"/>
    </source>
</evidence>
<feature type="active site" description="Proton acceptor" evidence="5">
    <location>
        <position position="271"/>
    </location>
</feature>
<dbReference type="GO" id="GO:0046872">
    <property type="term" value="F:metal ion binding"/>
    <property type="evidence" value="ECO:0007669"/>
    <property type="project" value="UniProtKB-KW"/>
</dbReference>